<comment type="caution">
    <text evidence="6">The sequence shown here is derived from an EMBL/GenBank/DDBJ whole genome shotgun (WGS) entry which is preliminary data.</text>
</comment>
<dbReference type="RefSeq" id="WP_124825008.1">
    <property type="nucleotide sequence ID" value="NZ_JACIFD010000013.1"/>
</dbReference>
<evidence type="ECO:0000256" key="4">
    <source>
        <dbReference type="ARBA" id="ARBA00023186"/>
    </source>
</evidence>
<keyword evidence="2 5" id="KW-0547">Nucleotide-binding</keyword>
<evidence type="ECO:0000256" key="3">
    <source>
        <dbReference type="ARBA" id="ARBA00022840"/>
    </source>
</evidence>
<protein>
    <submittedName>
        <fullName evidence="6">Molecular chaperone HtpG</fullName>
    </submittedName>
</protein>
<keyword evidence="3 5" id="KW-0067">ATP-binding</keyword>
<dbReference type="Gene3D" id="3.30.230.80">
    <property type="match status" value="1"/>
</dbReference>
<reference evidence="6" key="1">
    <citation type="submission" date="2020-08" db="EMBL/GenBank/DDBJ databases">
        <title>Sequencing the genomes of 1000 actinobacteria strains.</title>
        <authorList>
            <person name="Klenk H.-P."/>
        </authorList>
    </citation>
    <scope>NUCLEOTIDE SEQUENCE [LARGE SCALE GENOMIC DNA]</scope>
    <source>
        <strain evidence="6">DSM 27064</strain>
    </source>
</reference>
<dbReference type="Gene3D" id="3.30.565.10">
    <property type="entry name" value="Histidine kinase-like ATPase, C-terminal domain"/>
    <property type="match status" value="1"/>
</dbReference>
<dbReference type="PANTHER" id="PTHR11528">
    <property type="entry name" value="HEAT SHOCK PROTEIN 90 FAMILY MEMBER"/>
    <property type="match status" value="1"/>
</dbReference>
<sequence length="616" mass="67082">MTANEKFQVDLSGLVNLLSRHLYSGPQVYIRELLQNGIDAITAAHQVDPLTPAEIRIMVDPATGTIEVTDTGVGLSSSQARELLATIGKSSKRDTELGFGRAEFLGQFGIGLLATFMIADSVTVISQARVTAGQPQPAPIVWVGNAQGTFTVTETTSAEIPEAIREGGSMVRLTARVDAQNWVSPETVLNLAQNYGELLPLPVLFAVKDGAHPLLWERLTRNNVPWQTAYATAAERNLALQDYAVEMFGFAPLGTIDISVPTLGISGVAFVLPQAVSPGSGQHTVYLKRMLLGTNIDNLLPEWAFFVRAILDTDSLSPTASREQLHDDNRLALAREAIGTIIKNWMREQLQHITPEVMEFLEIHNLAMRAVAAQDDEMLELIVDTLPYETTAGALTLREAERLSGGQLLYTSRIKDFKRSATVARAADLIVLNAGYAYDNLLIGKLQTELGWQLRELAAEDLTAALTTPPVEREMATAAQLTQARFLLESQDCDVLLRAFEPPTLPAILLQDRERDFHALWDQDEGTDTAADMWEGLLNSFDTHESKTRTLVLNDNAAVVQQLLGSDDSEIFAAGLTTLYISAIALTGEGLHHAETAALSAALHQLLQAALDDRAS</sequence>
<dbReference type="InterPro" id="IPR001404">
    <property type="entry name" value="Hsp90_fam"/>
</dbReference>
<dbReference type="PIRSF" id="PIRSF002583">
    <property type="entry name" value="Hsp90"/>
    <property type="match status" value="1"/>
</dbReference>
<dbReference type="PRINTS" id="PR00775">
    <property type="entry name" value="HEATSHOCK90"/>
</dbReference>
<dbReference type="EMBL" id="JACIFD010000013">
    <property type="protein sequence ID" value="MBB4071992.1"/>
    <property type="molecule type" value="Genomic_DNA"/>
</dbReference>
<evidence type="ECO:0000256" key="2">
    <source>
        <dbReference type="ARBA" id="ARBA00022741"/>
    </source>
</evidence>
<feature type="binding site" evidence="5">
    <location>
        <position position="70"/>
    </location>
    <ligand>
        <name>ATP</name>
        <dbReference type="ChEBI" id="CHEBI:30616"/>
    </ligand>
</feature>
<keyword evidence="4" id="KW-0143">Chaperone</keyword>
<feature type="binding site" evidence="5">
    <location>
        <position position="36"/>
    </location>
    <ligand>
        <name>ATP</name>
        <dbReference type="ChEBI" id="CHEBI:30616"/>
    </ligand>
</feature>
<dbReference type="InterPro" id="IPR036890">
    <property type="entry name" value="HATPase_C_sf"/>
</dbReference>
<organism evidence="6 7">
    <name type="scientific">Canibacter oris</name>
    <dbReference type="NCBI Taxonomy" id="1365628"/>
    <lineage>
        <taxon>Bacteria</taxon>
        <taxon>Bacillati</taxon>
        <taxon>Actinomycetota</taxon>
        <taxon>Actinomycetes</taxon>
        <taxon>Micrococcales</taxon>
        <taxon>Microbacteriaceae</taxon>
        <taxon>Canibacter</taxon>
    </lineage>
</organism>
<dbReference type="GO" id="GO:0051082">
    <property type="term" value="F:unfolded protein binding"/>
    <property type="evidence" value="ECO:0007669"/>
    <property type="project" value="InterPro"/>
</dbReference>
<dbReference type="InterPro" id="IPR020575">
    <property type="entry name" value="Hsp90_N"/>
</dbReference>
<dbReference type="SUPFAM" id="SSF54211">
    <property type="entry name" value="Ribosomal protein S5 domain 2-like"/>
    <property type="match status" value="1"/>
</dbReference>
<comment type="similarity">
    <text evidence="1">Belongs to the heat shock protein 90 family.</text>
</comment>
<dbReference type="NCBIfam" id="NF010683">
    <property type="entry name" value="PRK14083.1"/>
    <property type="match status" value="1"/>
</dbReference>
<evidence type="ECO:0000313" key="7">
    <source>
        <dbReference type="Proteomes" id="UP000571183"/>
    </source>
</evidence>
<dbReference type="Pfam" id="PF13589">
    <property type="entry name" value="HATPase_c_3"/>
    <property type="match status" value="1"/>
</dbReference>
<evidence type="ECO:0000256" key="1">
    <source>
        <dbReference type="ARBA" id="ARBA00008239"/>
    </source>
</evidence>
<evidence type="ECO:0000313" key="6">
    <source>
        <dbReference type="EMBL" id="MBB4071992.1"/>
    </source>
</evidence>
<gene>
    <name evidence="6" type="ORF">F5897_001315</name>
</gene>
<keyword evidence="7" id="KW-1185">Reference proteome</keyword>
<proteinExistence type="inferred from homology"/>
<name>A0A840DKJ1_9MICO</name>
<dbReference type="InterPro" id="IPR020568">
    <property type="entry name" value="Ribosomal_Su5_D2-typ_SF"/>
</dbReference>
<evidence type="ECO:0000256" key="5">
    <source>
        <dbReference type="PIRSR" id="PIRSR002583-1"/>
    </source>
</evidence>
<dbReference type="AlphaFoldDB" id="A0A840DKJ1"/>
<dbReference type="GO" id="GO:0005524">
    <property type="term" value="F:ATP binding"/>
    <property type="evidence" value="ECO:0007669"/>
    <property type="project" value="UniProtKB-KW"/>
</dbReference>
<feature type="binding site" evidence="5">
    <location>
        <position position="32"/>
    </location>
    <ligand>
        <name>ATP</name>
        <dbReference type="ChEBI" id="CHEBI:30616"/>
    </ligand>
</feature>
<dbReference type="Proteomes" id="UP000571183">
    <property type="component" value="Unassembled WGS sequence"/>
</dbReference>
<dbReference type="GO" id="GO:0016887">
    <property type="term" value="F:ATP hydrolysis activity"/>
    <property type="evidence" value="ECO:0007669"/>
    <property type="project" value="InterPro"/>
</dbReference>
<feature type="binding site" evidence="5">
    <location>
        <position position="89"/>
    </location>
    <ligand>
        <name>ATP</name>
        <dbReference type="ChEBI" id="CHEBI:30616"/>
    </ligand>
</feature>
<dbReference type="GO" id="GO:0140662">
    <property type="term" value="F:ATP-dependent protein folding chaperone"/>
    <property type="evidence" value="ECO:0007669"/>
    <property type="project" value="InterPro"/>
</dbReference>
<dbReference type="SUPFAM" id="SSF55874">
    <property type="entry name" value="ATPase domain of HSP90 chaperone/DNA topoisomerase II/histidine kinase"/>
    <property type="match status" value="1"/>
</dbReference>
<accession>A0A840DKJ1</accession>